<gene>
    <name evidence="1" type="ORF">QAD02_019484</name>
</gene>
<keyword evidence="2" id="KW-1185">Reference proteome</keyword>
<reference evidence="1" key="1">
    <citation type="submission" date="2023-04" db="EMBL/GenBank/DDBJ databases">
        <title>A chromosome-level genome assembly of the parasitoid wasp Eretmocerus hayati.</title>
        <authorList>
            <person name="Zhong Y."/>
            <person name="Liu S."/>
            <person name="Liu Y."/>
        </authorList>
    </citation>
    <scope>NUCLEOTIDE SEQUENCE</scope>
    <source>
        <strain evidence="1">ZJU_SS_LIU_2023</strain>
    </source>
</reference>
<proteinExistence type="predicted"/>
<name>A0ACC2PK02_9HYME</name>
<dbReference type="Proteomes" id="UP001239111">
    <property type="component" value="Chromosome 1"/>
</dbReference>
<evidence type="ECO:0000313" key="2">
    <source>
        <dbReference type="Proteomes" id="UP001239111"/>
    </source>
</evidence>
<organism evidence="1 2">
    <name type="scientific">Eretmocerus hayati</name>
    <dbReference type="NCBI Taxonomy" id="131215"/>
    <lineage>
        <taxon>Eukaryota</taxon>
        <taxon>Metazoa</taxon>
        <taxon>Ecdysozoa</taxon>
        <taxon>Arthropoda</taxon>
        <taxon>Hexapoda</taxon>
        <taxon>Insecta</taxon>
        <taxon>Pterygota</taxon>
        <taxon>Neoptera</taxon>
        <taxon>Endopterygota</taxon>
        <taxon>Hymenoptera</taxon>
        <taxon>Apocrita</taxon>
        <taxon>Proctotrupomorpha</taxon>
        <taxon>Chalcidoidea</taxon>
        <taxon>Aphelinidae</taxon>
        <taxon>Aphelininae</taxon>
        <taxon>Eretmocerus</taxon>
    </lineage>
</organism>
<comment type="caution">
    <text evidence="1">The sequence shown here is derived from an EMBL/GenBank/DDBJ whole genome shotgun (WGS) entry which is preliminary data.</text>
</comment>
<dbReference type="EMBL" id="CM056741">
    <property type="protein sequence ID" value="KAJ8683692.1"/>
    <property type="molecule type" value="Genomic_DNA"/>
</dbReference>
<evidence type="ECO:0000313" key="1">
    <source>
        <dbReference type="EMBL" id="KAJ8683692.1"/>
    </source>
</evidence>
<protein>
    <submittedName>
        <fullName evidence="1">Uncharacterized protein</fullName>
    </submittedName>
</protein>
<accession>A0ACC2PK02</accession>
<sequence length="922" mass="102239">MGIQKTYLRFLPKGNLNLIADSKCNVVFVTFLGQQGRYVAVGACEHVYIWDLRLGEKVQVLSGEKVNVTFLAASPTESQIAAGYDDGSIKIFDLQTAENTSIFLGHNSDITSLAYDQSGHRLVSGSSDTEIIVWDVIAESGMSRLTGHKDIITKVCFMQDKDVIISSSKDSLVKFWDLKNDHNFKTVVGHHSEVWSFTLVENDRYLITGSNDGSLKVWEIDDSAESVKQKGSVGLSEIPLEDDDEHMLKYPLRCNNIGGIQRLGKSRVCTIVSDFSQHIIACHGNDNLIEIFSISNGNSVGSGGSERLENSNEKILTSKDKKSNKSNKDSTSNRWINRLSTIPVSRKPKSLDIILGGGKELRVCAVLEDNTIELHSLSVAGDSTESKLLRSVSSHGHRTAVRAVCFSSDNLAFATASKESVKLWNRPTLSCLRTVDCKRPLSLTFVPGDRHLIAGLADGKILIIDIATGDILEEIQAHEAEIWSITPSPTLEGIVSGGGDKSVKFWSYELVDDSKSEIRSKVLSLLHYKTLKLEESVLCMKISPNNRFLAVSLLDSTVKIFFVDTFKFFTSLYGHKLPVLCLDISSDSTLIATGSADRNIKIWGLDFGDCHKSLFAHDDSVTGLAFVPQTHYIITCGKDGGVKQWDGDSHRKIISLQYHKGQAYDCAVSPNGIHILSSGSDKIIRIYERSSELLVPEDEAEEERAEQEKELATHEAITAHGKKNQIPLGRRAMNSDRALELILECLEVCKSYQEECSGVGPSHPMPPLPPIVETYGYRSIEEYVMGTLKHIRPSDIDGVSILLQHSDVREILMTLPNLMHNWNGVEIVVKLISSLIRMHHEPIAASQDLLPILKKIEKSASEKLLTLRNIIGYNMHSMAFVDNVTKEAEDVELFSGALENQSKKMEKKRRKEKGIKRAIMTL</sequence>